<gene>
    <name evidence="2" type="ORF">HNR10_000714</name>
</gene>
<name>A0A7Z0EK97_9ACTN</name>
<reference evidence="2 3" key="1">
    <citation type="submission" date="2020-07" db="EMBL/GenBank/DDBJ databases">
        <title>Sequencing the genomes of 1000 actinobacteria strains.</title>
        <authorList>
            <person name="Klenk H.-P."/>
        </authorList>
    </citation>
    <scope>NUCLEOTIDE SEQUENCE [LARGE SCALE GENOMIC DNA]</scope>
    <source>
        <strain evidence="2 3">DSM 44442</strain>
    </source>
</reference>
<feature type="region of interest" description="Disordered" evidence="1">
    <location>
        <begin position="273"/>
        <end position="364"/>
    </location>
</feature>
<evidence type="ECO:0000256" key="1">
    <source>
        <dbReference type="SAM" id="MobiDB-lite"/>
    </source>
</evidence>
<keyword evidence="3" id="KW-1185">Reference proteome</keyword>
<dbReference type="RefSeq" id="WP_179820790.1">
    <property type="nucleotide sequence ID" value="NZ_JACCFS010000001.1"/>
</dbReference>
<organism evidence="2 3">
    <name type="scientific">Nocardiopsis aegyptia</name>
    <dbReference type="NCBI Taxonomy" id="220378"/>
    <lineage>
        <taxon>Bacteria</taxon>
        <taxon>Bacillati</taxon>
        <taxon>Actinomycetota</taxon>
        <taxon>Actinomycetes</taxon>
        <taxon>Streptosporangiales</taxon>
        <taxon>Nocardiopsidaceae</taxon>
        <taxon>Nocardiopsis</taxon>
    </lineage>
</organism>
<feature type="compositionally biased region" description="Low complexity" evidence="1">
    <location>
        <begin position="278"/>
        <end position="291"/>
    </location>
</feature>
<protein>
    <submittedName>
        <fullName evidence="2">Uncharacterized protein</fullName>
    </submittedName>
</protein>
<dbReference type="Proteomes" id="UP000572051">
    <property type="component" value="Unassembled WGS sequence"/>
</dbReference>
<sequence length="364" mass="38465">MPHDKLKDAARALAAREGLSYVDARRRLAVIDHHFQQHIEVDAHTTLLRVSDVADRVAAEGRLNRLLLGLTWGEGSLWADLPAQGGHVGVVESGFAGSRALCRHLALQARAHGADLHLLAPGAGAAYPGMNAVEDPEECRRRLADLAAAVPTAQRPVFVVIDNPHALGEDTPSRGAAHTRIHRLLTRAPEHLHVVLRCDRPAQAWPVEAFAVVAVTGVLASTWRAVVGEPISEAATSGPDMWTFLPGPHHQGQGVLDCALDPGSERVVAFVPGAPNVPTRAPRATPRTGRPQKGTGRAMPGCGSAQPWTATPPRPAGRGSRPGRCCACTRPGRPVTPSAPPGGPPITCAAPTGSPRSRCRSWRS</sequence>
<evidence type="ECO:0000313" key="3">
    <source>
        <dbReference type="Proteomes" id="UP000572051"/>
    </source>
</evidence>
<dbReference type="AlphaFoldDB" id="A0A7Z0EK97"/>
<evidence type="ECO:0000313" key="2">
    <source>
        <dbReference type="EMBL" id="NYJ32833.1"/>
    </source>
</evidence>
<accession>A0A7Z0EK97</accession>
<dbReference type="EMBL" id="JACCFS010000001">
    <property type="protein sequence ID" value="NYJ32833.1"/>
    <property type="molecule type" value="Genomic_DNA"/>
</dbReference>
<proteinExistence type="predicted"/>
<comment type="caution">
    <text evidence="2">The sequence shown here is derived from an EMBL/GenBank/DDBJ whole genome shotgun (WGS) entry which is preliminary data.</text>
</comment>